<dbReference type="Pfam" id="PF03167">
    <property type="entry name" value="UDG"/>
    <property type="match status" value="1"/>
</dbReference>
<evidence type="ECO:0000259" key="8">
    <source>
        <dbReference type="SMART" id="SM00986"/>
    </source>
</evidence>
<keyword evidence="7" id="KW-0234">DNA repair</keyword>
<dbReference type="Gene3D" id="3.40.470.10">
    <property type="entry name" value="Uracil-DNA glycosylase-like domain"/>
    <property type="match status" value="1"/>
</dbReference>
<dbReference type="InterPro" id="IPR051536">
    <property type="entry name" value="UDG_Type-4/5"/>
</dbReference>
<reference evidence="9" key="2">
    <citation type="journal article" date="2021" name="PeerJ">
        <title>Extensive microbial diversity within the chicken gut microbiome revealed by metagenomics and culture.</title>
        <authorList>
            <person name="Gilroy R."/>
            <person name="Ravi A."/>
            <person name="Getino M."/>
            <person name="Pursley I."/>
            <person name="Horton D.L."/>
            <person name="Alikhan N.F."/>
            <person name="Baker D."/>
            <person name="Gharbi K."/>
            <person name="Hall N."/>
            <person name="Watson M."/>
            <person name="Adriaenssens E.M."/>
            <person name="Foster-Nyarko E."/>
            <person name="Jarju S."/>
            <person name="Secka A."/>
            <person name="Antonio M."/>
            <person name="Oren A."/>
            <person name="Chaudhuri R.R."/>
            <person name="La Ragione R."/>
            <person name="Hildebrand F."/>
            <person name="Pallen M.J."/>
        </authorList>
    </citation>
    <scope>NUCLEOTIDE SEQUENCE</scope>
    <source>
        <strain evidence="9">CHK195-4489</strain>
    </source>
</reference>
<dbReference type="PANTHER" id="PTHR33693:SF1">
    <property type="entry name" value="TYPE-4 URACIL-DNA GLYCOSYLASE"/>
    <property type="match status" value="1"/>
</dbReference>
<dbReference type="SUPFAM" id="SSF52141">
    <property type="entry name" value="Uracil-DNA glycosylase-like"/>
    <property type="match status" value="1"/>
</dbReference>
<evidence type="ECO:0000256" key="5">
    <source>
        <dbReference type="ARBA" id="ARBA00023004"/>
    </source>
</evidence>
<evidence type="ECO:0000256" key="2">
    <source>
        <dbReference type="ARBA" id="ARBA00022723"/>
    </source>
</evidence>
<keyword evidence="1" id="KW-0004">4Fe-4S</keyword>
<evidence type="ECO:0000313" key="10">
    <source>
        <dbReference type="Proteomes" id="UP000824089"/>
    </source>
</evidence>
<keyword evidence="6" id="KW-0411">Iron-sulfur</keyword>
<keyword evidence="2" id="KW-0479">Metal-binding</keyword>
<evidence type="ECO:0000256" key="1">
    <source>
        <dbReference type="ARBA" id="ARBA00022485"/>
    </source>
</evidence>
<dbReference type="GO" id="GO:0006281">
    <property type="term" value="P:DNA repair"/>
    <property type="evidence" value="ECO:0007669"/>
    <property type="project" value="UniProtKB-KW"/>
</dbReference>
<keyword evidence="4" id="KW-0378">Hydrolase</keyword>
<gene>
    <name evidence="9" type="ORF">IAD50_01160</name>
</gene>
<dbReference type="InterPro" id="IPR005122">
    <property type="entry name" value="Uracil-DNA_glycosylase-like"/>
</dbReference>
<sequence>MKSFEDINAFYREKLEREVSEDLELYARTGPLQFVYGSGPEHAGVVLIGEAPGKEEVRLGRPFVGKAGAILDEILKATGIKRNSLYITNVVKYRLARPGKRPGTYANRPALPREIQLSLPWLREELIFLKPRLILTLGGVPLKALCFIGNCGILELSACHGKAIDIRINETPSTYVPLYHPASQIYNRSLKPVFEEDFQAVRRLCGDTEE</sequence>
<dbReference type="SMART" id="SM00986">
    <property type="entry name" value="UDG"/>
    <property type="match status" value="1"/>
</dbReference>
<dbReference type="AlphaFoldDB" id="A0A9D1I8F8"/>
<dbReference type="InterPro" id="IPR036895">
    <property type="entry name" value="Uracil-DNA_glycosylase-like_sf"/>
</dbReference>
<reference evidence="9" key="1">
    <citation type="submission" date="2020-10" db="EMBL/GenBank/DDBJ databases">
        <authorList>
            <person name="Gilroy R."/>
        </authorList>
    </citation>
    <scope>NUCLEOTIDE SEQUENCE</scope>
    <source>
        <strain evidence="9">CHK195-4489</strain>
    </source>
</reference>
<dbReference type="GO" id="GO:0051539">
    <property type="term" value="F:4 iron, 4 sulfur cluster binding"/>
    <property type="evidence" value="ECO:0007669"/>
    <property type="project" value="UniProtKB-KW"/>
</dbReference>
<dbReference type="CDD" id="cd10030">
    <property type="entry name" value="UDG-F4_TTUDGA_SPO1dp_like"/>
    <property type="match status" value="1"/>
</dbReference>
<dbReference type="Proteomes" id="UP000824089">
    <property type="component" value="Unassembled WGS sequence"/>
</dbReference>
<evidence type="ECO:0000256" key="6">
    <source>
        <dbReference type="ARBA" id="ARBA00023014"/>
    </source>
</evidence>
<keyword evidence="3" id="KW-0227">DNA damage</keyword>
<evidence type="ECO:0000313" key="9">
    <source>
        <dbReference type="EMBL" id="HIU28885.1"/>
    </source>
</evidence>
<evidence type="ECO:0000256" key="7">
    <source>
        <dbReference type="ARBA" id="ARBA00023204"/>
    </source>
</evidence>
<dbReference type="GO" id="GO:0046872">
    <property type="term" value="F:metal ion binding"/>
    <property type="evidence" value="ECO:0007669"/>
    <property type="project" value="UniProtKB-KW"/>
</dbReference>
<accession>A0A9D1I8F8</accession>
<keyword evidence="5" id="KW-0408">Iron</keyword>
<dbReference type="EMBL" id="DVMM01000021">
    <property type="protein sequence ID" value="HIU28885.1"/>
    <property type="molecule type" value="Genomic_DNA"/>
</dbReference>
<dbReference type="SMART" id="SM00987">
    <property type="entry name" value="UreE_C"/>
    <property type="match status" value="1"/>
</dbReference>
<feature type="domain" description="Uracil-DNA glycosylase-like" evidence="8">
    <location>
        <begin position="36"/>
        <end position="199"/>
    </location>
</feature>
<comment type="caution">
    <text evidence="9">The sequence shown here is derived from an EMBL/GenBank/DDBJ whole genome shotgun (WGS) entry which is preliminary data.</text>
</comment>
<dbReference type="GO" id="GO:0097506">
    <property type="term" value="F:deaminated base DNA N-glycosylase activity"/>
    <property type="evidence" value="ECO:0007669"/>
    <property type="project" value="UniProtKB-ARBA"/>
</dbReference>
<proteinExistence type="predicted"/>
<organism evidence="9 10">
    <name type="scientific">Candidatus Egerieisoma faecipullorum</name>
    <dbReference type="NCBI Taxonomy" id="2840963"/>
    <lineage>
        <taxon>Bacteria</taxon>
        <taxon>Bacillati</taxon>
        <taxon>Bacillota</taxon>
        <taxon>Clostridia</taxon>
        <taxon>Eubacteriales</taxon>
        <taxon>Clostridiaceae</taxon>
        <taxon>Clostridiaceae incertae sedis</taxon>
        <taxon>Candidatus Egerieisoma</taxon>
    </lineage>
</organism>
<protein>
    <submittedName>
        <fullName evidence="9">Uracil-DNA glycosylase</fullName>
    </submittedName>
</protein>
<evidence type="ECO:0000256" key="4">
    <source>
        <dbReference type="ARBA" id="ARBA00022801"/>
    </source>
</evidence>
<evidence type="ECO:0000256" key="3">
    <source>
        <dbReference type="ARBA" id="ARBA00022763"/>
    </source>
</evidence>
<name>A0A9D1I8F8_9CLOT</name>
<dbReference type="PANTHER" id="PTHR33693">
    <property type="entry name" value="TYPE-5 URACIL-DNA GLYCOSYLASE"/>
    <property type="match status" value="1"/>
</dbReference>